<dbReference type="AlphaFoldDB" id="A0A2N9GIH0"/>
<sequence length="775" mass="88280">MAGETSGPRPSEQEIRMVSLERKFDELLSFVQLIAKRNPDDENQRKEDDRDTNNEEPEGHSNTNTTPPPPTPPNPEGKDSQLDSKIDMGERIEDALKTKKIVDMTALMALAEQAAKKAPTKKKEGDVQMVGRSNGRLRQVHPTFTMQLIQPGPTPIPIPTQVPAPAPIPQMPARPTGNQVTNNKLPRKEPRQFMSLPMPLTELYPILIEKNLISPTIPRPYNGPQRRDFNQNLTCDFHFGEVGHAVENCNHLRHRIQDLIDHGILKFEGLPNITTNPLPNHPEGGINMVEIEEKGDRIDLAGDRISWRCLFYTLKEQRHITPLEAPPGPSTRDACEYHSGARGHSLECCEEFKKEVTNLTEKGLVKREEIPSGENCQSYDPSDLDWYAELNLDDIMEDEMDLDDLLDEGDDRGYFMEDDTDEWRNVDFSELLQFPCLVALPEFEMPEFEIFYENGNPEVHLQKYSKKMALHMENELLMISVFLESLSRQAAAWFYQLRNLAGWEDLAKAFLERYRFNPHSILEYLGLKEEEEPYIIPDLGVNEVIVKIEEKSDMSSLPALTEEEGEEKAKPLPPAKDPDNTTIAEEEEEQDRASMPSLRRGIPPHHRPATANREKKPRCGPVCHCYSVSQVVMSKRITRKTSNDPHVSEIDNKTNSSLDNIDNSDEEVELPDDILEALERQDEGSKPNIEELEIINLADEGEEPREVKIGTRSTVEQKEALIALLREFHEIFSWSYQDMPGLDTDIVVHKIPLKPECKPVVNTGGKFDSFFFLFS</sequence>
<accession>A0A2N9GIH0</accession>
<reference evidence="2" key="1">
    <citation type="submission" date="2018-02" db="EMBL/GenBank/DDBJ databases">
        <authorList>
            <person name="Cohen D.B."/>
            <person name="Kent A.D."/>
        </authorList>
    </citation>
    <scope>NUCLEOTIDE SEQUENCE</scope>
</reference>
<name>A0A2N9GIH0_FAGSY</name>
<dbReference type="EMBL" id="OIVN01001964">
    <property type="protein sequence ID" value="SPC99345.1"/>
    <property type="molecule type" value="Genomic_DNA"/>
</dbReference>
<feature type="compositionally biased region" description="Basic and acidic residues" evidence="1">
    <location>
        <begin position="37"/>
        <end position="59"/>
    </location>
</feature>
<gene>
    <name evidence="2" type="ORF">FSB_LOCUS27227</name>
</gene>
<organism evidence="2">
    <name type="scientific">Fagus sylvatica</name>
    <name type="common">Beechnut</name>
    <dbReference type="NCBI Taxonomy" id="28930"/>
    <lineage>
        <taxon>Eukaryota</taxon>
        <taxon>Viridiplantae</taxon>
        <taxon>Streptophyta</taxon>
        <taxon>Embryophyta</taxon>
        <taxon>Tracheophyta</taxon>
        <taxon>Spermatophyta</taxon>
        <taxon>Magnoliopsida</taxon>
        <taxon>eudicotyledons</taxon>
        <taxon>Gunneridae</taxon>
        <taxon>Pentapetalae</taxon>
        <taxon>rosids</taxon>
        <taxon>fabids</taxon>
        <taxon>Fagales</taxon>
        <taxon>Fagaceae</taxon>
        <taxon>Fagus</taxon>
    </lineage>
</organism>
<feature type="region of interest" description="Disordered" evidence="1">
    <location>
        <begin position="34"/>
        <end position="82"/>
    </location>
</feature>
<evidence type="ECO:0000313" key="2">
    <source>
        <dbReference type="EMBL" id="SPC99345.1"/>
    </source>
</evidence>
<evidence type="ECO:0008006" key="3">
    <source>
        <dbReference type="Google" id="ProtNLM"/>
    </source>
</evidence>
<protein>
    <recommendedName>
        <fullName evidence="3">Retrotransposon gag domain-containing protein</fullName>
    </recommendedName>
</protein>
<dbReference type="PANTHER" id="PTHR32108">
    <property type="entry name" value="DNA-DIRECTED RNA POLYMERASE SUBUNIT ALPHA"/>
    <property type="match status" value="1"/>
</dbReference>
<proteinExistence type="predicted"/>
<feature type="region of interest" description="Disordered" evidence="1">
    <location>
        <begin position="555"/>
        <end position="618"/>
    </location>
</feature>
<evidence type="ECO:0000256" key="1">
    <source>
        <dbReference type="SAM" id="MobiDB-lite"/>
    </source>
</evidence>
<feature type="compositionally biased region" description="Pro residues" evidence="1">
    <location>
        <begin position="66"/>
        <end position="75"/>
    </location>
</feature>
<feature type="compositionally biased region" description="Basic and acidic residues" evidence="1">
    <location>
        <begin position="641"/>
        <end position="652"/>
    </location>
</feature>
<feature type="region of interest" description="Disordered" evidence="1">
    <location>
        <begin position="639"/>
        <end position="664"/>
    </location>
</feature>